<organism evidence="1 2">
    <name type="scientific">Candidatus Obscuribacter phosphatis</name>
    <dbReference type="NCBI Taxonomy" id="1906157"/>
    <lineage>
        <taxon>Bacteria</taxon>
        <taxon>Bacillati</taxon>
        <taxon>Candidatus Melainabacteria</taxon>
        <taxon>Candidatus Obscuribacterales</taxon>
        <taxon>Candidatus Obscuribacteraceae</taxon>
        <taxon>Candidatus Obscuribacter</taxon>
    </lineage>
</organism>
<dbReference type="AlphaFoldDB" id="A0A8J7P9B6"/>
<dbReference type="Proteomes" id="UP000664277">
    <property type="component" value="Unassembled WGS sequence"/>
</dbReference>
<reference evidence="1" key="1">
    <citation type="submission" date="2021-02" db="EMBL/GenBank/DDBJ databases">
        <title>Genome-Resolved Metagenomics of a Microbial Community Performing Photosynthetic Biological Nutrient Removal.</title>
        <authorList>
            <person name="Mcdaniel E.A."/>
        </authorList>
    </citation>
    <scope>NUCLEOTIDE SEQUENCE</scope>
    <source>
        <strain evidence="1">UWPOB_OBS1</strain>
    </source>
</reference>
<evidence type="ECO:0000313" key="1">
    <source>
        <dbReference type="EMBL" id="MBN8662774.1"/>
    </source>
</evidence>
<protein>
    <submittedName>
        <fullName evidence="1">Sugar phosphate isomerase/epimerase</fullName>
    </submittedName>
</protein>
<evidence type="ECO:0000313" key="2">
    <source>
        <dbReference type="Proteomes" id="UP000664277"/>
    </source>
</evidence>
<dbReference type="Gene3D" id="3.20.20.150">
    <property type="entry name" value="Divalent-metal-dependent TIM barrel enzymes"/>
    <property type="match status" value="1"/>
</dbReference>
<dbReference type="SUPFAM" id="SSF51658">
    <property type="entry name" value="Xylose isomerase-like"/>
    <property type="match status" value="1"/>
</dbReference>
<gene>
    <name evidence="1" type="ORF">J0M35_20570</name>
</gene>
<accession>A0A8J7P9B6</accession>
<dbReference type="GO" id="GO:0016853">
    <property type="term" value="F:isomerase activity"/>
    <property type="evidence" value="ECO:0007669"/>
    <property type="project" value="UniProtKB-KW"/>
</dbReference>
<sequence length="298" mass="32984">MKLCFDATRFGCGLDGAVELASHRGISSIEYSFAPFAPAGRSSGKGGASKKAAKGEEEERLYLEQVKGVAQSAGVDFAMINLDYAFDVNDKKAHKHFRAMLDKLSQVAAALACPRIGISLLPGADFVSSFTAFYQSLKDDQAIEQELVLRLITPAPLRGLSLAKWRQLEPQEWRDLLAACPGLSLAYCPADALWLGLDYLQNMSSFVQAISHVVACDVEINRSMLNDSGLFGPLWWRYRLAGKGQVDFKQVIELLKLHDFQGAFSMHFEDEFLSSEDSLQHLEALDESAKFFSPLLKY</sequence>
<dbReference type="EMBL" id="JAFLCK010000053">
    <property type="protein sequence ID" value="MBN8662774.1"/>
    <property type="molecule type" value="Genomic_DNA"/>
</dbReference>
<comment type="caution">
    <text evidence="1">The sequence shown here is derived from an EMBL/GenBank/DDBJ whole genome shotgun (WGS) entry which is preliminary data.</text>
</comment>
<proteinExistence type="predicted"/>
<keyword evidence="1" id="KW-0413">Isomerase</keyword>
<dbReference type="InterPro" id="IPR036237">
    <property type="entry name" value="Xyl_isomerase-like_sf"/>
</dbReference>
<name>A0A8J7P9B6_9BACT</name>